<organism evidence="6 7">
    <name type="scientific">Canavalia gladiata</name>
    <name type="common">Sword bean</name>
    <name type="synonym">Dolichos gladiatus</name>
    <dbReference type="NCBI Taxonomy" id="3824"/>
    <lineage>
        <taxon>Eukaryota</taxon>
        <taxon>Viridiplantae</taxon>
        <taxon>Streptophyta</taxon>
        <taxon>Embryophyta</taxon>
        <taxon>Tracheophyta</taxon>
        <taxon>Spermatophyta</taxon>
        <taxon>Magnoliopsida</taxon>
        <taxon>eudicotyledons</taxon>
        <taxon>Gunneridae</taxon>
        <taxon>Pentapetalae</taxon>
        <taxon>rosids</taxon>
        <taxon>fabids</taxon>
        <taxon>Fabales</taxon>
        <taxon>Fabaceae</taxon>
        <taxon>Papilionoideae</taxon>
        <taxon>50 kb inversion clade</taxon>
        <taxon>NPAAA clade</taxon>
        <taxon>indigoferoid/millettioid clade</taxon>
        <taxon>Phaseoleae</taxon>
        <taxon>Canavalia</taxon>
    </lineage>
</organism>
<keyword evidence="1" id="KW-0547">Nucleotide-binding</keyword>
<evidence type="ECO:0000259" key="5">
    <source>
        <dbReference type="Pfam" id="PF00270"/>
    </source>
</evidence>
<dbReference type="EMBL" id="JAYMYQ010000002">
    <property type="protein sequence ID" value="KAK7350351.1"/>
    <property type="molecule type" value="Genomic_DNA"/>
</dbReference>
<dbReference type="Pfam" id="PF00270">
    <property type="entry name" value="DEAD"/>
    <property type="match status" value="1"/>
</dbReference>
<accession>A0AAN9MAC4</accession>
<dbReference type="GO" id="GO:0005829">
    <property type="term" value="C:cytosol"/>
    <property type="evidence" value="ECO:0007669"/>
    <property type="project" value="TreeGrafter"/>
</dbReference>
<evidence type="ECO:0000256" key="2">
    <source>
        <dbReference type="ARBA" id="ARBA00022801"/>
    </source>
</evidence>
<evidence type="ECO:0000256" key="1">
    <source>
        <dbReference type="ARBA" id="ARBA00022741"/>
    </source>
</evidence>
<dbReference type="InterPro" id="IPR050079">
    <property type="entry name" value="DEAD_box_RNA_helicase"/>
</dbReference>
<dbReference type="Proteomes" id="UP001367508">
    <property type="component" value="Unassembled WGS sequence"/>
</dbReference>
<feature type="domain" description="DEAD/DEAH-box helicase" evidence="5">
    <location>
        <begin position="9"/>
        <end position="96"/>
    </location>
</feature>
<dbReference type="Gene3D" id="3.40.50.300">
    <property type="entry name" value="P-loop containing nucleotide triphosphate hydrolases"/>
    <property type="match status" value="1"/>
</dbReference>
<dbReference type="SUPFAM" id="SSF52540">
    <property type="entry name" value="P-loop containing nucleoside triphosphate hydrolases"/>
    <property type="match status" value="1"/>
</dbReference>
<dbReference type="PANTHER" id="PTHR47959:SF8">
    <property type="entry name" value="RNA HELICASE"/>
    <property type="match status" value="1"/>
</dbReference>
<name>A0AAN9MAC4_CANGL</name>
<dbReference type="GO" id="GO:0003724">
    <property type="term" value="F:RNA helicase activity"/>
    <property type="evidence" value="ECO:0007669"/>
    <property type="project" value="TreeGrafter"/>
</dbReference>
<dbReference type="PANTHER" id="PTHR47959">
    <property type="entry name" value="ATP-DEPENDENT RNA HELICASE RHLE-RELATED"/>
    <property type="match status" value="1"/>
</dbReference>
<sequence length="286" mass="32517">MLHRLNQHLPQAGVRALILSPTRDLALRTLKFKKIGHFTVQSPNIILAVPGRLMHRSSEVDDMTLRSVEYVVFDKADCLLGMGFAVQLHKILAQLDPQLVRLDFETKISPDLKVALFTLRQEEKYAALPYLIREHIGSDQRTLICVSTKHHVEFLNILFREEGSQASTLLGALTFHYLIMLSIGTFLPSLKYLSIELERLQGLAEQVLHIPLTFEDMAYLLDLHLFLSKEIKAAPTGEEVFQDMDGIMSRNDRAMATGETIYGRFPQKVVDLVSDRVREIINTCAY</sequence>
<dbReference type="GO" id="GO:0016787">
    <property type="term" value="F:hydrolase activity"/>
    <property type="evidence" value="ECO:0007669"/>
    <property type="project" value="UniProtKB-KW"/>
</dbReference>
<comment type="caution">
    <text evidence="6">The sequence shown here is derived from an EMBL/GenBank/DDBJ whole genome shotgun (WGS) entry which is preliminary data.</text>
</comment>
<evidence type="ECO:0000256" key="3">
    <source>
        <dbReference type="ARBA" id="ARBA00022806"/>
    </source>
</evidence>
<proteinExistence type="predicted"/>
<dbReference type="GO" id="GO:0005524">
    <property type="term" value="F:ATP binding"/>
    <property type="evidence" value="ECO:0007669"/>
    <property type="project" value="UniProtKB-KW"/>
</dbReference>
<keyword evidence="3" id="KW-0347">Helicase</keyword>
<keyword evidence="7" id="KW-1185">Reference proteome</keyword>
<reference evidence="6 7" key="1">
    <citation type="submission" date="2024-01" db="EMBL/GenBank/DDBJ databases">
        <title>The genomes of 5 underutilized Papilionoideae crops provide insights into root nodulation and disease resistanc.</title>
        <authorList>
            <person name="Jiang F."/>
        </authorList>
    </citation>
    <scope>NUCLEOTIDE SEQUENCE [LARGE SCALE GENOMIC DNA]</scope>
    <source>
        <strain evidence="6">LVBAO_FW01</strain>
        <tissue evidence="6">Leaves</tissue>
    </source>
</reference>
<evidence type="ECO:0000256" key="4">
    <source>
        <dbReference type="ARBA" id="ARBA00022840"/>
    </source>
</evidence>
<dbReference type="AlphaFoldDB" id="A0AAN9MAC4"/>
<keyword evidence="2" id="KW-0378">Hydrolase</keyword>
<dbReference type="InterPro" id="IPR011545">
    <property type="entry name" value="DEAD/DEAH_box_helicase_dom"/>
</dbReference>
<keyword evidence="4" id="KW-0067">ATP-binding</keyword>
<gene>
    <name evidence="6" type="ORF">VNO77_08877</name>
</gene>
<evidence type="ECO:0000313" key="7">
    <source>
        <dbReference type="Proteomes" id="UP001367508"/>
    </source>
</evidence>
<dbReference type="InterPro" id="IPR027417">
    <property type="entry name" value="P-loop_NTPase"/>
</dbReference>
<dbReference type="GO" id="GO:0003676">
    <property type="term" value="F:nucleic acid binding"/>
    <property type="evidence" value="ECO:0007669"/>
    <property type="project" value="InterPro"/>
</dbReference>
<protein>
    <recommendedName>
        <fullName evidence="5">DEAD/DEAH-box helicase domain-containing protein</fullName>
    </recommendedName>
</protein>
<evidence type="ECO:0000313" key="6">
    <source>
        <dbReference type="EMBL" id="KAK7350351.1"/>
    </source>
</evidence>